<dbReference type="Gene3D" id="3.10.100.10">
    <property type="entry name" value="Mannose-Binding Protein A, subunit A"/>
    <property type="match status" value="1"/>
</dbReference>
<keyword evidence="1" id="KW-0732">Signal</keyword>
<dbReference type="RefSeq" id="WP_259841790.1">
    <property type="nucleotide sequence ID" value="NZ_JAOAMU010000009.1"/>
</dbReference>
<dbReference type="SMART" id="SM00034">
    <property type="entry name" value="CLECT"/>
    <property type="match status" value="1"/>
</dbReference>
<dbReference type="InterPro" id="IPR050111">
    <property type="entry name" value="C-type_lectin/snaclec_domain"/>
</dbReference>
<evidence type="ECO:0000259" key="2">
    <source>
        <dbReference type="PROSITE" id="PS50041"/>
    </source>
</evidence>
<evidence type="ECO:0000256" key="1">
    <source>
        <dbReference type="ARBA" id="ARBA00022729"/>
    </source>
</evidence>
<proteinExistence type="predicted"/>
<keyword evidence="4" id="KW-1185">Reference proteome</keyword>
<gene>
    <name evidence="3" type="ORF">N0B48_22760</name>
</gene>
<dbReference type="InterPro" id="IPR016187">
    <property type="entry name" value="CTDL_fold"/>
</dbReference>
<dbReference type="InterPro" id="IPR026444">
    <property type="entry name" value="Secre_tail"/>
</dbReference>
<evidence type="ECO:0000313" key="3">
    <source>
        <dbReference type="EMBL" id="MCT2564729.1"/>
    </source>
</evidence>
<protein>
    <submittedName>
        <fullName evidence="3">T9SS type A sorting domain-containing protein</fullName>
    </submittedName>
</protein>
<dbReference type="Pfam" id="PF18962">
    <property type="entry name" value="Por_Secre_tail"/>
    <property type="match status" value="1"/>
</dbReference>
<dbReference type="PROSITE" id="PS50041">
    <property type="entry name" value="C_TYPE_LECTIN_2"/>
    <property type="match status" value="1"/>
</dbReference>
<dbReference type="NCBIfam" id="TIGR04183">
    <property type="entry name" value="Por_Secre_tail"/>
    <property type="match status" value="1"/>
</dbReference>
<dbReference type="Proteomes" id="UP001525566">
    <property type="component" value="Unassembled WGS sequence"/>
</dbReference>
<dbReference type="EMBL" id="JAOAMU010000009">
    <property type="protein sequence ID" value="MCT2564729.1"/>
    <property type="molecule type" value="Genomic_DNA"/>
</dbReference>
<comment type="caution">
    <text evidence="3">The sequence shown here is derived from an EMBL/GenBank/DDBJ whole genome shotgun (WGS) entry which is preliminary data.</text>
</comment>
<evidence type="ECO:0000313" key="4">
    <source>
        <dbReference type="Proteomes" id="UP001525566"/>
    </source>
</evidence>
<sequence length="289" mass="31683">MKRNNFLKTVLLGTMISFSFLEGQCMNFSNGYSFTASNGKNYQLFKEKATWQQARQCAIDLGGYLLEINNQAEQTAVLEALQNPPAGINLSQTTAADGGGASYVWIGGRRGPTQWVWDRNQTAFWQGGTPPNGGQAVNSAYTNWGRVPGGPPVGAEPDNFQGMQDVVALGLTQWPNGSVGQWNDISMQNQLFYVIEMNSTLGTDNLKSEKGSVQLYPNAVKDFLSIKTMKNMTDIALTDASGRKVKSVAVNATINEKVDCTSLSDGVYFVEILYQDKTSTQHKILKIHQ</sequence>
<accession>A0ABT2J0T0</accession>
<reference evidence="3 4" key="1">
    <citation type="submission" date="2022-09" db="EMBL/GenBank/DDBJ databases">
        <title>Chryseobacterium oleae sp.nov., isolated from the inter-root soil of Pyrola calliantha H. Andr. in Tibet.</title>
        <authorList>
            <person name="Li Z."/>
        </authorList>
    </citation>
    <scope>NUCLEOTIDE SEQUENCE [LARGE SCALE GENOMIC DNA]</scope>
    <source>
        <strain evidence="4">pc1-10</strain>
    </source>
</reference>
<dbReference type="PANTHER" id="PTHR22803">
    <property type="entry name" value="MANNOSE, PHOSPHOLIPASE, LECTIN RECEPTOR RELATED"/>
    <property type="match status" value="1"/>
</dbReference>
<feature type="domain" description="C-type lectin" evidence="2">
    <location>
        <begin position="37"/>
        <end position="196"/>
    </location>
</feature>
<dbReference type="InterPro" id="IPR016186">
    <property type="entry name" value="C-type_lectin-like/link_sf"/>
</dbReference>
<name>A0ABT2J0T0_9FLAO</name>
<dbReference type="InterPro" id="IPR001304">
    <property type="entry name" value="C-type_lectin-like"/>
</dbReference>
<organism evidence="3 4">
    <name type="scientific">Chryseobacterium herbae</name>
    <dbReference type="NCBI Taxonomy" id="2976476"/>
    <lineage>
        <taxon>Bacteria</taxon>
        <taxon>Pseudomonadati</taxon>
        <taxon>Bacteroidota</taxon>
        <taxon>Flavobacteriia</taxon>
        <taxon>Flavobacteriales</taxon>
        <taxon>Weeksellaceae</taxon>
        <taxon>Chryseobacterium group</taxon>
        <taxon>Chryseobacterium</taxon>
    </lineage>
</organism>
<dbReference type="SUPFAM" id="SSF56436">
    <property type="entry name" value="C-type lectin-like"/>
    <property type="match status" value="1"/>
</dbReference>